<protein>
    <submittedName>
        <fullName evidence="1">Uncharacterized protein</fullName>
    </submittedName>
</protein>
<name>A0ACB9VU86_CHAAC</name>
<evidence type="ECO:0000313" key="2">
    <source>
        <dbReference type="Proteomes" id="UP001057452"/>
    </source>
</evidence>
<reference evidence="1" key="1">
    <citation type="submission" date="2022-05" db="EMBL/GenBank/DDBJ databases">
        <title>Chromosome-level genome of Chaenocephalus aceratus.</title>
        <authorList>
            <person name="Park H."/>
        </authorList>
    </citation>
    <scope>NUCLEOTIDE SEQUENCE</scope>
    <source>
        <strain evidence="1">KU_202001</strain>
    </source>
</reference>
<dbReference type="Proteomes" id="UP001057452">
    <property type="component" value="Chromosome 15"/>
</dbReference>
<sequence length="124" mass="12648">MAPCGTPTAPTDLPAVPGGTLAEPGCALHVLRSVLAGGSPLGLGGALTESSLLVAVSHSATLAVCRSSALLFESLNSCCHWSHSDSLQSVRLTTRSPSSLAWAAGIQFFHEASYSSVLSIDSLR</sequence>
<gene>
    <name evidence="1" type="ORF">KUCAC02_025443</name>
</gene>
<comment type="caution">
    <text evidence="1">The sequence shown here is derived from an EMBL/GenBank/DDBJ whole genome shotgun (WGS) entry which is preliminary data.</text>
</comment>
<keyword evidence="2" id="KW-1185">Reference proteome</keyword>
<organism evidence="1 2">
    <name type="scientific">Chaenocephalus aceratus</name>
    <name type="common">Blackfin icefish</name>
    <name type="synonym">Chaenichthys aceratus</name>
    <dbReference type="NCBI Taxonomy" id="36190"/>
    <lineage>
        <taxon>Eukaryota</taxon>
        <taxon>Metazoa</taxon>
        <taxon>Chordata</taxon>
        <taxon>Craniata</taxon>
        <taxon>Vertebrata</taxon>
        <taxon>Euteleostomi</taxon>
        <taxon>Actinopterygii</taxon>
        <taxon>Neopterygii</taxon>
        <taxon>Teleostei</taxon>
        <taxon>Neoteleostei</taxon>
        <taxon>Acanthomorphata</taxon>
        <taxon>Eupercaria</taxon>
        <taxon>Perciformes</taxon>
        <taxon>Notothenioidei</taxon>
        <taxon>Channichthyidae</taxon>
        <taxon>Chaenocephalus</taxon>
    </lineage>
</organism>
<dbReference type="EMBL" id="CM043799">
    <property type="protein sequence ID" value="KAI4803795.1"/>
    <property type="molecule type" value="Genomic_DNA"/>
</dbReference>
<evidence type="ECO:0000313" key="1">
    <source>
        <dbReference type="EMBL" id="KAI4803795.1"/>
    </source>
</evidence>
<proteinExistence type="predicted"/>
<accession>A0ACB9VU86</accession>